<dbReference type="VEuPathDB" id="ToxoDB:CSUI_000514"/>
<comment type="caution">
    <text evidence="11">The sequence shown here is derived from an EMBL/GenBank/DDBJ whole genome shotgun (WGS) entry which is preliminary data.</text>
</comment>
<comment type="pathway">
    <text evidence="1">Pyrimidine metabolism; UMP biosynthesis via de novo pathway; UMP from orotate: step 2/2.</text>
</comment>
<organism evidence="11 12">
    <name type="scientific">Cystoisospora suis</name>
    <dbReference type="NCBI Taxonomy" id="483139"/>
    <lineage>
        <taxon>Eukaryota</taxon>
        <taxon>Sar</taxon>
        <taxon>Alveolata</taxon>
        <taxon>Apicomplexa</taxon>
        <taxon>Conoidasida</taxon>
        <taxon>Coccidia</taxon>
        <taxon>Eucoccidiorida</taxon>
        <taxon>Eimeriorina</taxon>
        <taxon>Sarcocystidae</taxon>
        <taxon>Cystoisospora</taxon>
    </lineage>
</organism>
<evidence type="ECO:0000256" key="1">
    <source>
        <dbReference type="ARBA" id="ARBA00004861"/>
    </source>
</evidence>
<dbReference type="SUPFAM" id="SSF51366">
    <property type="entry name" value="Ribulose-phoshate binding barrel"/>
    <property type="match status" value="1"/>
</dbReference>
<sequence length="179" mass="18757">MGRDAIQPFLSYRNKGTFVLVKTSNKSSNELQALPVLPDATGSADSMSTVPLYVQVAALCNNVAREFVQEDTSSPLTSGTLRHNAAGGGVGLVVGATDTEALRQVRKACPDLWILAPGVGAQGGDLSAALQAGLCKDGKGMIIPISRGISRAQDMGAQANSYREQINAVRRQVVEGMEV</sequence>
<dbReference type="InterPro" id="IPR001754">
    <property type="entry name" value="OMPdeCOase_dom"/>
</dbReference>
<dbReference type="RefSeq" id="XP_067927277.1">
    <property type="nucleotide sequence ID" value="XM_068060748.1"/>
</dbReference>
<evidence type="ECO:0000256" key="4">
    <source>
        <dbReference type="ARBA" id="ARBA00021923"/>
    </source>
</evidence>
<evidence type="ECO:0000256" key="3">
    <source>
        <dbReference type="ARBA" id="ARBA00012321"/>
    </source>
</evidence>
<comment type="catalytic activity">
    <reaction evidence="9">
        <text>orotidine 5'-phosphate + H(+) = UMP + CO2</text>
        <dbReference type="Rhea" id="RHEA:11596"/>
        <dbReference type="ChEBI" id="CHEBI:15378"/>
        <dbReference type="ChEBI" id="CHEBI:16526"/>
        <dbReference type="ChEBI" id="CHEBI:57538"/>
        <dbReference type="ChEBI" id="CHEBI:57865"/>
        <dbReference type="EC" id="4.1.1.23"/>
    </reaction>
</comment>
<reference evidence="11 12" key="1">
    <citation type="journal article" date="2017" name="Int. J. Parasitol.">
        <title>The genome of the protozoan parasite Cystoisospora suis and a reverse vaccinology approach to identify vaccine candidates.</title>
        <authorList>
            <person name="Palmieri N."/>
            <person name="Shrestha A."/>
            <person name="Ruttkowski B."/>
            <person name="Beck T."/>
            <person name="Vogl C."/>
            <person name="Tomley F."/>
            <person name="Blake D.P."/>
            <person name="Joachim A."/>
        </authorList>
    </citation>
    <scope>NUCLEOTIDE SEQUENCE [LARGE SCALE GENOMIC DNA]</scope>
    <source>
        <strain evidence="11 12">Wien I</strain>
    </source>
</reference>
<dbReference type="GO" id="GO:0006207">
    <property type="term" value="P:'de novo' pyrimidine nucleobase biosynthetic process"/>
    <property type="evidence" value="ECO:0007669"/>
    <property type="project" value="InterPro"/>
</dbReference>
<evidence type="ECO:0000256" key="7">
    <source>
        <dbReference type="ARBA" id="ARBA00023239"/>
    </source>
</evidence>
<proteinExistence type="inferred from homology"/>
<dbReference type="AlphaFoldDB" id="A0A2C6KNQ6"/>
<evidence type="ECO:0000256" key="5">
    <source>
        <dbReference type="ARBA" id="ARBA00022793"/>
    </source>
</evidence>
<name>A0A2C6KNQ6_9APIC</name>
<comment type="similarity">
    <text evidence="2">Belongs to the OMP decarboxylase family. Type 2 subfamily.</text>
</comment>
<dbReference type="OrthoDB" id="5553476at2759"/>
<evidence type="ECO:0000256" key="8">
    <source>
        <dbReference type="ARBA" id="ARBA00033428"/>
    </source>
</evidence>
<dbReference type="InterPro" id="IPR013785">
    <property type="entry name" value="Aldolase_TIM"/>
</dbReference>
<keyword evidence="12" id="KW-1185">Reference proteome</keyword>
<dbReference type="Proteomes" id="UP000221165">
    <property type="component" value="Unassembled WGS sequence"/>
</dbReference>
<dbReference type="GO" id="GO:0004590">
    <property type="term" value="F:orotidine-5'-phosphate decarboxylase activity"/>
    <property type="evidence" value="ECO:0007669"/>
    <property type="project" value="UniProtKB-EC"/>
</dbReference>
<evidence type="ECO:0000256" key="6">
    <source>
        <dbReference type="ARBA" id="ARBA00022975"/>
    </source>
</evidence>
<dbReference type="UniPathway" id="UPA00070">
    <property type="reaction ID" value="UER00120"/>
</dbReference>
<evidence type="ECO:0000256" key="9">
    <source>
        <dbReference type="ARBA" id="ARBA00049157"/>
    </source>
</evidence>
<keyword evidence="7" id="KW-0456">Lyase</keyword>
<dbReference type="Gene3D" id="3.20.20.70">
    <property type="entry name" value="Aldolase class I"/>
    <property type="match status" value="1"/>
</dbReference>
<evidence type="ECO:0000259" key="10">
    <source>
        <dbReference type="Pfam" id="PF00215"/>
    </source>
</evidence>
<keyword evidence="6" id="KW-0665">Pyrimidine biosynthesis</keyword>
<evidence type="ECO:0000313" key="11">
    <source>
        <dbReference type="EMBL" id="PHJ25631.1"/>
    </source>
</evidence>
<evidence type="ECO:0000256" key="2">
    <source>
        <dbReference type="ARBA" id="ARBA00008847"/>
    </source>
</evidence>
<evidence type="ECO:0000313" key="12">
    <source>
        <dbReference type="Proteomes" id="UP000221165"/>
    </source>
</evidence>
<dbReference type="InterPro" id="IPR011060">
    <property type="entry name" value="RibuloseP-bd_barrel"/>
</dbReference>
<dbReference type="PANTHER" id="PTHR43375">
    <property type="entry name" value="OROTIDINE 5'-PHOSPHATE DECARBOXYLASE"/>
    <property type="match status" value="1"/>
</dbReference>
<dbReference type="GeneID" id="94423959"/>
<dbReference type="EC" id="4.1.1.23" evidence="3"/>
<dbReference type="PANTHER" id="PTHR43375:SF1">
    <property type="entry name" value="OROTIDINE 5'-PHOSPHATE DECARBOXYLASE"/>
    <property type="match status" value="1"/>
</dbReference>
<dbReference type="Pfam" id="PF00215">
    <property type="entry name" value="OMPdecase"/>
    <property type="match status" value="1"/>
</dbReference>
<accession>A0A2C6KNQ6</accession>
<dbReference type="GO" id="GO:0044205">
    <property type="term" value="P:'de novo' UMP biosynthetic process"/>
    <property type="evidence" value="ECO:0007669"/>
    <property type="project" value="UniProtKB-UniPathway"/>
</dbReference>
<keyword evidence="5" id="KW-0210">Decarboxylase</keyword>
<gene>
    <name evidence="11" type="ORF">CSUI_000514</name>
</gene>
<protein>
    <recommendedName>
        <fullName evidence="4">Orotidine 5'-phosphate decarboxylase</fullName>
        <ecNumber evidence="3">4.1.1.23</ecNumber>
    </recommendedName>
    <alternativeName>
        <fullName evidence="8">OMP decarboxylase</fullName>
    </alternativeName>
</protein>
<dbReference type="EMBL" id="MIGC01000190">
    <property type="protein sequence ID" value="PHJ25631.1"/>
    <property type="molecule type" value="Genomic_DNA"/>
</dbReference>
<dbReference type="InterPro" id="IPR011995">
    <property type="entry name" value="OMPdecase_type-2"/>
</dbReference>
<feature type="domain" description="Orotidine 5'-phosphate decarboxylase" evidence="10">
    <location>
        <begin position="80"/>
        <end position="161"/>
    </location>
</feature>